<feature type="transmembrane region" description="Helical" evidence="5">
    <location>
        <begin position="244"/>
        <end position="261"/>
    </location>
</feature>
<dbReference type="InterPro" id="IPR045062">
    <property type="entry name" value="Cyt_c_biogenesis_CcsA/CcmC"/>
</dbReference>
<protein>
    <submittedName>
        <fullName evidence="7">Cytochrome C assembly protein</fullName>
    </submittedName>
</protein>
<dbReference type="AlphaFoldDB" id="A0A268P130"/>
<evidence type="ECO:0000256" key="5">
    <source>
        <dbReference type="SAM" id="Phobius"/>
    </source>
</evidence>
<evidence type="ECO:0000313" key="8">
    <source>
        <dbReference type="Proteomes" id="UP000216207"/>
    </source>
</evidence>
<dbReference type="EMBL" id="NPCC01000008">
    <property type="protein sequence ID" value="PAE89456.1"/>
    <property type="molecule type" value="Genomic_DNA"/>
</dbReference>
<dbReference type="OMA" id="LYFYAWL"/>
<dbReference type="Pfam" id="PF01578">
    <property type="entry name" value="Cytochrom_C_asm"/>
    <property type="match status" value="1"/>
</dbReference>
<evidence type="ECO:0000259" key="6">
    <source>
        <dbReference type="Pfam" id="PF01578"/>
    </source>
</evidence>
<feature type="transmembrane region" description="Helical" evidence="5">
    <location>
        <begin position="33"/>
        <end position="51"/>
    </location>
</feature>
<dbReference type="PANTHER" id="PTHR30071">
    <property type="entry name" value="HEME EXPORTER PROTEIN C"/>
    <property type="match status" value="1"/>
</dbReference>
<comment type="subcellular location">
    <subcellularLocation>
        <location evidence="1">Membrane</location>
        <topology evidence="1">Multi-pass membrane protein</topology>
    </subcellularLocation>
</comment>
<dbReference type="Proteomes" id="UP000216207">
    <property type="component" value="Unassembled WGS sequence"/>
</dbReference>
<feature type="transmembrane region" description="Helical" evidence="5">
    <location>
        <begin position="129"/>
        <end position="158"/>
    </location>
</feature>
<feature type="transmembrane region" description="Helical" evidence="5">
    <location>
        <begin position="179"/>
        <end position="204"/>
    </location>
</feature>
<feature type="transmembrane region" description="Helical" evidence="5">
    <location>
        <begin position="63"/>
        <end position="82"/>
    </location>
</feature>
<evidence type="ECO:0000313" key="7">
    <source>
        <dbReference type="EMBL" id="PAE89456.1"/>
    </source>
</evidence>
<name>A0A268P130_SHOCL</name>
<keyword evidence="2 5" id="KW-0812">Transmembrane</keyword>
<comment type="caution">
    <text evidence="7">The sequence shown here is derived from an EMBL/GenBank/DDBJ whole genome shotgun (WGS) entry which is preliminary data.</text>
</comment>
<feature type="transmembrane region" description="Helical" evidence="5">
    <location>
        <begin position="89"/>
        <end position="109"/>
    </location>
</feature>
<keyword evidence="3 5" id="KW-1133">Transmembrane helix</keyword>
<dbReference type="GO" id="GO:0017004">
    <property type="term" value="P:cytochrome complex assembly"/>
    <property type="evidence" value="ECO:0007669"/>
    <property type="project" value="InterPro"/>
</dbReference>
<feature type="transmembrane region" description="Helical" evidence="5">
    <location>
        <begin position="6"/>
        <end position="24"/>
    </location>
</feature>
<feature type="domain" description="Cytochrome c assembly protein" evidence="6">
    <location>
        <begin position="66"/>
        <end position="261"/>
    </location>
</feature>
<evidence type="ECO:0000256" key="2">
    <source>
        <dbReference type="ARBA" id="ARBA00022692"/>
    </source>
</evidence>
<evidence type="ECO:0000256" key="1">
    <source>
        <dbReference type="ARBA" id="ARBA00004141"/>
    </source>
</evidence>
<evidence type="ECO:0000256" key="3">
    <source>
        <dbReference type="ARBA" id="ARBA00022989"/>
    </source>
</evidence>
<organism evidence="7 8">
    <name type="scientific">Shouchella clausii</name>
    <name type="common">Alkalihalobacillus clausii</name>
    <dbReference type="NCBI Taxonomy" id="79880"/>
    <lineage>
        <taxon>Bacteria</taxon>
        <taxon>Bacillati</taxon>
        <taxon>Bacillota</taxon>
        <taxon>Bacilli</taxon>
        <taxon>Bacillales</taxon>
        <taxon>Bacillaceae</taxon>
        <taxon>Shouchella</taxon>
    </lineage>
</organism>
<dbReference type="InterPro" id="IPR002541">
    <property type="entry name" value="Cyt_c_assembly"/>
</dbReference>
<gene>
    <name evidence="7" type="ORF">CHH72_07410</name>
</gene>
<dbReference type="GO" id="GO:0020037">
    <property type="term" value="F:heme binding"/>
    <property type="evidence" value="ECO:0007669"/>
    <property type="project" value="InterPro"/>
</dbReference>
<dbReference type="PANTHER" id="PTHR30071:SF15">
    <property type="entry name" value="PROTEIN HEMX"/>
    <property type="match status" value="1"/>
</dbReference>
<proteinExistence type="predicted"/>
<reference evidence="7 8" key="1">
    <citation type="submission" date="2017-07" db="EMBL/GenBank/DDBJ databases">
        <title>Isolation and whole genome analysis of endospore-forming bacteria from heroin.</title>
        <authorList>
            <person name="Kalinowski J."/>
            <person name="Ahrens B."/>
            <person name="Al-Dilaimi A."/>
            <person name="Winkler A."/>
            <person name="Wibberg D."/>
            <person name="Schleenbecker U."/>
            <person name="Ruckert C."/>
            <person name="Wolfel R."/>
            <person name="Grass G."/>
        </authorList>
    </citation>
    <scope>NUCLEOTIDE SEQUENCE [LARGE SCALE GENOMIC DNA]</scope>
    <source>
        <strain evidence="7 8">7539</strain>
    </source>
</reference>
<dbReference type="RefSeq" id="WP_011247474.1">
    <property type="nucleotide sequence ID" value="NZ_BOQS01000007.1"/>
</dbReference>
<dbReference type="GO" id="GO:0005886">
    <property type="term" value="C:plasma membrane"/>
    <property type="evidence" value="ECO:0007669"/>
    <property type="project" value="TreeGrafter"/>
</dbReference>
<accession>A0A268P130</accession>
<feature type="transmembrane region" description="Helical" evidence="5">
    <location>
        <begin position="216"/>
        <end position="232"/>
    </location>
</feature>
<evidence type="ECO:0000256" key="4">
    <source>
        <dbReference type="ARBA" id="ARBA00023136"/>
    </source>
</evidence>
<sequence length="271" mass="31249">MDFVYPITVLLYSLSLIGYFIDFLTNNQKANRIAFWLLLFVWGLQTVYFVMRMFELDRLPLITPFEGLFFYAWSIVTVSLFINWKVKMAFLVFVLNVLGFAVMSGSLFVPSGDVTQATMDLLASELLVMHVVFILLSYTGFTVAAAAAVLYLLAHQLLKRRLWGKRLIRLDSLPQTEKFSYFASVASFPFYLVGVIWGVVWSISQYDHVWWTDAKTIWSLSVLAAYGLYFYLRLVIVGKGYRSIWLNIGAFAVLLVNYIVSGRYTDFHTWL</sequence>
<keyword evidence="4 5" id="KW-0472">Membrane</keyword>